<protein>
    <submittedName>
        <fullName evidence="1">Uncharacterized protein</fullName>
    </submittedName>
</protein>
<dbReference type="GO" id="GO:0003723">
    <property type="term" value="F:RNA binding"/>
    <property type="evidence" value="ECO:0007669"/>
    <property type="project" value="TreeGrafter"/>
</dbReference>
<comment type="caution">
    <text evidence="1">The sequence shown here is derived from an EMBL/GenBank/DDBJ whole genome shotgun (WGS) entry which is preliminary data.</text>
</comment>
<sequence length="289" mass="33025">MDLQLQMTSWDDLQTNIRNLVKNVTSSNIKKTFQELVSQDLLRGRGLLCKEILETSLSSSASIPALASLVALINSKLEEIGILLLKRLVHELRTSYIQESYIRTLNLSELFVHLTVHLLGRFSPPILDNVLGHLRYLTTKATKDIHNNKQNQVLGRSACLIERLYTISKTKNQEYINPNNPGLDIVDFDLQVTHSIQFGDYRNCTQVSLDYFKFDPGFLKNKERYSRLKRTLLQPLQVIDAMEESSGSCVVEEMEESSCSCDVEVMVPLKKYFYVHINPKGESVGFTYE</sequence>
<dbReference type="InterPro" id="IPR050781">
    <property type="entry name" value="CWC22_splicing_factor"/>
</dbReference>
<dbReference type="SUPFAM" id="SSF48371">
    <property type="entry name" value="ARM repeat"/>
    <property type="match status" value="1"/>
</dbReference>
<evidence type="ECO:0000313" key="1">
    <source>
        <dbReference type="EMBL" id="GAA0149503.1"/>
    </source>
</evidence>
<name>A0AAV3PEI3_LITER</name>
<proteinExistence type="predicted"/>
<dbReference type="AlphaFoldDB" id="A0AAV3PEI3"/>
<organism evidence="1 2">
    <name type="scientific">Lithospermum erythrorhizon</name>
    <name type="common">Purple gromwell</name>
    <name type="synonym">Lithospermum officinale var. erythrorhizon</name>
    <dbReference type="NCBI Taxonomy" id="34254"/>
    <lineage>
        <taxon>Eukaryota</taxon>
        <taxon>Viridiplantae</taxon>
        <taxon>Streptophyta</taxon>
        <taxon>Embryophyta</taxon>
        <taxon>Tracheophyta</taxon>
        <taxon>Spermatophyta</taxon>
        <taxon>Magnoliopsida</taxon>
        <taxon>eudicotyledons</taxon>
        <taxon>Gunneridae</taxon>
        <taxon>Pentapetalae</taxon>
        <taxon>asterids</taxon>
        <taxon>lamiids</taxon>
        <taxon>Boraginales</taxon>
        <taxon>Boraginaceae</taxon>
        <taxon>Boraginoideae</taxon>
        <taxon>Lithospermeae</taxon>
        <taxon>Lithospermum</taxon>
    </lineage>
</organism>
<keyword evidence="2" id="KW-1185">Reference proteome</keyword>
<evidence type="ECO:0000313" key="2">
    <source>
        <dbReference type="Proteomes" id="UP001454036"/>
    </source>
</evidence>
<dbReference type="Gene3D" id="1.25.40.180">
    <property type="match status" value="2"/>
</dbReference>
<reference evidence="1 2" key="1">
    <citation type="submission" date="2024-01" db="EMBL/GenBank/DDBJ databases">
        <title>The complete chloroplast genome sequence of Lithospermum erythrorhizon: insights into the phylogenetic relationship among Boraginaceae species and the maternal lineages of purple gromwells.</title>
        <authorList>
            <person name="Okada T."/>
            <person name="Watanabe K."/>
        </authorList>
    </citation>
    <scope>NUCLEOTIDE SEQUENCE [LARGE SCALE GENOMIC DNA]</scope>
</reference>
<dbReference type="PANTHER" id="PTHR18034">
    <property type="entry name" value="CELL CYCLE CONTROL PROTEIN CWF22-RELATED"/>
    <property type="match status" value="1"/>
</dbReference>
<accession>A0AAV3PEI3</accession>
<gene>
    <name evidence="1" type="ORF">LIER_08657</name>
</gene>
<dbReference type="EMBL" id="BAABME010001417">
    <property type="protein sequence ID" value="GAA0149503.1"/>
    <property type="molecule type" value="Genomic_DNA"/>
</dbReference>
<dbReference type="InterPro" id="IPR016024">
    <property type="entry name" value="ARM-type_fold"/>
</dbReference>
<dbReference type="Proteomes" id="UP001454036">
    <property type="component" value="Unassembled WGS sequence"/>
</dbReference>